<name>A0AAD0S9E5_RALSL</name>
<dbReference type="Proteomes" id="UP000261758">
    <property type="component" value="Plasmid unnamed"/>
</dbReference>
<evidence type="ECO:0000313" key="2">
    <source>
        <dbReference type="Proteomes" id="UP000261758"/>
    </source>
</evidence>
<proteinExistence type="predicted"/>
<organism evidence="1 2">
    <name type="scientific">Ralstonia solanacearum</name>
    <name type="common">Pseudomonas solanacearum</name>
    <dbReference type="NCBI Taxonomy" id="305"/>
    <lineage>
        <taxon>Bacteria</taxon>
        <taxon>Pseudomonadati</taxon>
        <taxon>Pseudomonadota</taxon>
        <taxon>Betaproteobacteria</taxon>
        <taxon>Burkholderiales</taxon>
        <taxon>Burkholderiaceae</taxon>
        <taxon>Ralstonia</taxon>
        <taxon>Ralstonia solanacearum species complex</taxon>
    </lineage>
</organism>
<protein>
    <submittedName>
        <fullName evidence="1">Uncharacterized protein</fullName>
    </submittedName>
</protein>
<evidence type="ECO:0000313" key="1">
    <source>
        <dbReference type="EMBL" id="AXV83486.1"/>
    </source>
</evidence>
<geneLocation type="plasmid" evidence="1 2">
    <name>unnamed</name>
</geneLocation>
<dbReference type="AlphaFoldDB" id="A0AAD0S9E5"/>
<dbReference type="EMBL" id="CP022760">
    <property type="protein sequence ID" value="AXV83486.1"/>
    <property type="molecule type" value="Genomic_DNA"/>
</dbReference>
<reference evidence="1 2" key="1">
    <citation type="submission" date="2017-08" db="EMBL/GenBank/DDBJ databases">
        <title>Genome sequences of Ralstonia solanacearum Species Complex (RSSC) isolated from Potato bacterial wilts in Korea.</title>
        <authorList>
            <person name="Cho H."/>
            <person name="Song E.-S."/>
            <person name="Lee Y.K."/>
            <person name="Lee S."/>
            <person name="Lee S.-W."/>
            <person name="Jo A."/>
            <person name="Kim J.-G."/>
            <person name="Hwang I."/>
        </authorList>
    </citation>
    <scope>NUCLEOTIDE SEQUENCE [LARGE SCALE GENOMIC DNA]</scope>
    <source>
        <strain evidence="1 2">T98</strain>
        <plasmid evidence="1 2">unnamed</plasmid>
    </source>
</reference>
<sequence length="122" mass="13323">MDETTMFHPDLAVFQPAFVRWIAGMRAVCGHYLFFPECSIDRVIAYFILTMGTSVLKRATGTALTLQRIEQRFTASGAIPEPARPACAMTAPDVSLARGHATRVCRIGHKTRVCAAGDFCAS</sequence>
<keyword evidence="1" id="KW-0614">Plasmid</keyword>
<accession>A0AAD0S9E5</accession>
<gene>
    <name evidence="1" type="ORF">CJO77_17975</name>
</gene>